<dbReference type="RefSeq" id="WP_073475220.1">
    <property type="nucleotide sequence ID" value="NZ_FQZU01000009.1"/>
</dbReference>
<dbReference type="GO" id="GO:0008270">
    <property type="term" value="F:zinc ion binding"/>
    <property type="evidence" value="ECO:0007669"/>
    <property type="project" value="UniProtKB-KW"/>
</dbReference>
<keyword evidence="1" id="KW-0479">Metal-binding</keyword>
<protein>
    <submittedName>
        <fullName evidence="3">Uncharacterized conserved protein, contains Zn finger domain</fullName>
    </submittedName>
</protein>
<keyword evidence="1" id="KW-0863">Zinc-finger</keyword>
<sequence length="644" mass="73477">MQSYDWTEGLKKLSWEEMVKWAGEKKAGKARKIMSLLRDVMTVENRGAVAIVLTQGEPHGVSIVMAPTGDILTMCTCSPRGVPCEHAAALLWTCREAALEGRSLPQLDIQGLDMDKLLFSSPDDYEDEDEWNDEAEDDVPGVYHELEKFEPPASFANSLKKMKKQEIIDLVVKVASLDEDIYEDFVDHMNLASGNPARIEKALDRELDKLMYLLEDLWEPDDVARELISLRELMEKLVESGQADAVVDLGMQLWERVPEIVYFEDDNQRDYFRLLTADCMEVAVKACIQSSMPSGEKLVWIINRYLEDALCLLDEEEYVLEKGDFTRKDWGYAANALKEMLKALISKNEKGFVREHKEAMLLKWLEISGYKAGKGIFEKALEYIAQATGNYSHLIAFHKSTGNSEKAVNCIVAGLKKLMKTPNPAAWSLFNSLAAIAEEQGDELQALALVVEKFYFRPALDGYEFIRGMAEELNVWPSVQKGLLEYLDTGKRPQSLYEENKDGGLPQPWFVLPKNKNWKAGFPYYSLLINTAVQENRIDDAIREYRRCQKEKKGGCAEIGASLAESLTKSHPELAIEIIQGQITEYIEQKSSQAYQKAGEFLLMLKKTYGDLGRKKEWLAYHQQLIKEYRSRHKMVRVLRKLER</sequence>
<evidence type="ECO:0000259" key="2">
    <source>
        <dbReference type="PROSITE" id="PS50966"/>
    </source>
</evidence>
<dbReference type="Proteomes" id="UP000183994">
    <property type="component" value="Unassembled WGS sequence"/>
</dbReference>
<name>A0A1M6KGU1_9BACT</name>
<accession>A0A1M6KGU1</accession>
<dbReference type="EMBL" id="FQZU01000009">
    <property type="protein sequence ID" value="SHJ58183.1"/>
    <property type="molecule type" value="Genomic_DNA"/>
</dbReference>
<feature type="domain" description="SWIM-type" evidence="2">
    <location>
        <begin position="61"/>
        <end position="95"/>
    </location>
</feature>
<evidence type="ECO:0000256" key="1">
    <source>
        <dbReference type="PROSITE-ProRule" id="PRU00325"/>
    </source>
</evidence>
<dbReference type="AlphaFoldDB" id="A0A1M6KGU1"/>
<proteinExistence type="predicted"/>
<evidence type="ECO:0000313" key="3">
    <source>
        <dbReference type="EMBL" id="SHJ58183.1"/>
    </source>
</evidence>
<keyword evidence="1" id="KW-0862">Zinc</keyword>
<evidence type="ECO:0000313" key="4">
    <source>
        <dbReference type="Proteomes" id="UP000183994"/>
    </source>
</evidence>
<reference evidence="4" key="1">
    <citation type="submission" date="2016-11" db="EMBL/GenBank/DDBJ databases">
        <authorList>
            <person name="Varghese N."/>
            <person name="Submissions S."/>
        </authorList>
    </citation>
    <scope>NUCLEOTIDE SEQUENCE [LARGE SCALE GENOMIC DNA]</scope>
    <source>
        <strain evidence="4">DSM 16219</strain>
    </source>
</reference>
<gene>
    <name evidence="3" type="ORF">SAMN02745216_01895</name>
</gene>
<dbReference type="STRING" id="1121393.SAMN02745216_01895"/>
<dbReference type="InterPro" id="IPR007527">
    <property type="entry name" value="Znf_SWIM"/>
</dbReference>
<organism evidence="3 4">
    <name type="scientific">Desulfatibacillum alkenivorans DSM 16219</name>
    <dbReference type="NCBI Taxonomy" id="1121393"/>
    <lineage>
        <taxon>Bacteria</taxon>
        <taxon>Pseudomonadati</taxon>
        <taxon>Thermodesulfobacteriota</taxon>
        <taxon>Desulfobacteria</taxon>
        <taxon>Desulfobacterales</taxon>
        <taxon>Desulfatibacillaceae</taxon>
        <taxon>Desulfatibacillum</taxon>
    </lineage>
</organism>
<keyword evidence="4" id="KW-1185">Reference proteome</keyword>
<dbReference type="PROSITE" id="PS50966">
    <property type="entry name" value="ZF_SWIM"/>
    <property type="match status" value="1"/>
</dbReference>
<dbReference type="OrthoDB" id="258947at2"/>